<keyword evidence="6" id="KW-1185">Reference proteome</keyword>
<evidence type="ECO:0000313" key="5">
    <source>
        <dbReference type="EMBL" id="QBR02974.1"/>
    </source>
</evidence>
<dbReference type="InterPro" id="IPR007053">
    <property type="entry name" value="LRAT_dom"/>
</dbReference>
<dbReference type="Gene3D" id="3.90.1720.10">
    <property type="entry name" value="endopeptidase domain like (from Nostoc punctiforme)"/>
    <property type="match status" value="1"/>
</dbReference>
<organism evidence="5 6">
    <name type="scientific">Paraburkholderia pallida</name>
    <dbReference type="NCBI Taxonomy" id="2547399"/>
    <lineage>
        <taxon>Bacteria</taxon>
        <taxon>Pseudomonadati</taxon>
        <taxon>Pseudomonadota</taxon>
        <taxon>Betaproteobacteria</taxon>
        <taxon>Burkholderiales</taxon>
        <taxon>Burkholderiaceae</taxon>
        <taxon>Paraburkholderia</taxon>
    </lineage>
</organism>
<dbReference type="Proteomes" id="UP000295727">
    <property type="component" value="Chromosome 4"/>
</dbReference>
<dbReference type="OrthoDB" id="9812095at2"/>
<proteinExistence type="predicted"/>
<dbReference type="GO" id="GO:0005737">
    <property type="term" value="C:cytoplasm"/>
    <property type="evidence" value="ECO:0007669"/>
    <property type="project" value="TreeGrafter"/>
</dbReference>
<dbReference type="GO" id="GO:0008970">
    <property type="term" value="F:phospholipase A1 activity"/>
    <property type="evidence" value="ECO:0007669"/>
    <property type="project" value="TreeGrafter"/>
</dbReference>
<evidence type="ECO:0000256" key="2">
    <source>
        <dbReference type="ARBA" id="ARBA00022801"/>
    </source>
</evidence>
<evidence type="ECO:0000259" key="4">
    <source>
        <dbReference type="PROSITE" id="PS51934"/>
    </source>
</evidence>
<dbReference type="PANTHER" id="PTHR13943">
    <property type="entry name" value="HRAS-LIKE SUPPRESSOR - RELATED"/>
    <property type="match status" value="1"/>
</dbReference>
<feature type="domain" description="LRAT" evidence="4">
    <location>
        <begin position="40"/>
        <end position="140"/>
    </location>
</feature>
<accession>A0A4P7D849</accession>
<dbReference type="GO" id="GO:0070292">
    <property type="term" value="P:N-acylphosphatidylethanolamine metabolic process"/>
    <property type="evidence" value="ECO:0007669"/>
    <property type="project" value="TreeGrafter"/>
</dbReference>
<protein>
    <submittedName>
        <fullName evidence="5">Hydrolase</fullName>
    </submittedName>
</protein>
<keyword evidence="2 5" id="KW-0378">Hydrolase</keyword>
<sequence>MSPDLQPTNTRSAGTTPCAAARSIAQKSGLAAAELPLGAHLVSRRTGYSHHGIYVGAGRVIHYAGLCTSLHRGPIEEVSLERFASGHEVEVVAHPFATYAGREAVARARSRLGEDCYRLLTNNCEHFCTWCVDGKARSEQVRTCLGHPLAALRAIRALMRARRAQAHRAAFALQAA</sequence>
<dbReference type="Pfam" id="PF04970">
    <property type="entry name" value="LRAT"/>
    <property type="match status" value="1"/>
</dbReference>
<reference evidence="5 6" key="1">
    <citation type="submission" date="2019-03" db="EMBL/GenBank/DDBJ databases">
        <title>Paraburkholderia sp. 7MH5, isolated from subtropical forest soil.</title>
        <authorList>
            <person name="Gao Z.-H."/>
            <person name="Qiu L.-H."/>
        </authorList>
    </citation>
    <scope>NUCLEOTIDE SEQUENCE [LARGE SCALE GENOMIC DNA]</scope>
    <source>
        <strain evidence="5 6">7MH5</strain>
    </source>
</reference>
<dbReference type="AlphaFoldDB" id="A0A4P7D849"/>
<name>A0A4P7D849_9BURK</name>
<gene>
    <name evidence="5" type="ORF">E1956_37930</name>
</gene>
<dbReference type="PANTHER" id="PTHR13943:SF77">
    <property type="entry name" value="LRAT DOMAIN-CONTAINING PROTEIN"/>
    <property type="match status" value="1"/>
</dbReference>
<dbReference type="GO" id="GO:0016410">
    <property type="term" value="F:N-acyltransferase activity"/>
    <property type="evidence" value="ECO:0007669"/>
    <property type="project" value="TreeGrafter"/>
</dbReference>
<dbReference type="PROSITE" id="PS51934">
    <property type="entry name" value="LRAT"/>
    <property type="match status" value="1"/>
</dbReference>
<evidence type="ECO:0000256" key="3">
    <source>
        <dbReference type="ARBA" id="ARBA00023098"/>
    </source>
</evidence>
<dbReference type="InterPro" id="IPR051496">
    <property type="entry name" value="H-rev107_PLA/AT"/>
</dbReference>
<keyword evidence="3" id="KW-0443">Lipid metabolism</keyword>
<dbReference type="GO" id="GO:0004623">
    <property type="term" value="F:phospholipase A2 activity"/>
    <property type="evidence" value="ECO:0007669"/>
    <property type="project" value="TreeGrafter"/>
</dbReference>
<dbReference type="KEGG" id="ppai:E1956_37930"/>
<evidence type="ECO:0000256" key="1">
    <source>
        <dbReference type="ARBA" id="ARBA00022679"/>
    </source>
</evidence>
<dbReference type="EMBL" id="CP038151">
    <property type="protein sequence ID" value="QBR02974.1"/>
    <property type="molecule type" value="Genomic_DNA"/>
</dbReference>
<keyword evidence="1" id="KW-0808">Transferase</keyword>
<dbReference type="RefSeq" id="WP_134758483.1">
    <property type="nucleotide sequence ID" value="NZ_CP038151.1"/>
</dbReference>
<evidence type="ECO:0000313" key="6">
    <source>
        <dbReference type="Proteomes" id="UP000295727"/>
    </source>
</evidence>